<name>A0ABQ6Z259_9ENTE</name>
<proteinExistence type="predicted"/>
<dbReference type="RefSeq" id="WP_161901193.1">
    <property type="nucleotide sequence ID" value="NZ_MAEL01000014.1"/>
</dbReference>
<evidence type="ECO:0000313" key="1">
    <source>
        <dbReference type="EMBL" id="KAF1305517.1"/>
    </source>
</evidence>
<reference evidence="1 2" key="1">
    <citation type="submission" date="2016-06" db="EMBL/GenBank/DDBJ databases">
        <title>Four novel species of enterococci isolated from chicken manure.</title>
        <authorList>
            <person name="Van Tyne D."/>
        </authorList>
    </citation>
    <scope>NUCLEOTIDE SEQUENCE [LARGE SCALE GENOMIC DNA]</scope>
    <source>
        <strain evidence="1 2">CU12B</strain>
    </source>
</reference>
<sequence length="246" mass="28598">MDIFINNKRVSNEEIDAWEFKRLKYQYQFFMKRGYDLTNPSEAPNIKSARKDMGRFKASIKPEQLRRILKNRYKIGNLISKMTALLSRGKRRYSMTEFFIPTTLSPERVMDDIKKIMLENTQEHLFMNLATNPDHFVLLGIGDNIQEVVEMTGGSPLPTRFFAHYGDESGLTSSRSEGYLVQLAGCAKLEDGTVIGGVRHQIKREENGIRFKALVEFPSMVPKFMLNKHQYHLACEFREWLGYIIK</sequence>
<organism evidence="1 2">
    <name type="scientific">Candidatus Enterococcus willemsii</name>
    <dbReference type="NCBI Taxonomy" id="1857215"/>
    <lineage>
        <taxon>Bacteria</taxon>
        <taxon>Bacillati</taxon>
        <taxon>Bacillota</taxon>
        <taxon>Bacilli</taxon>
        <taxon>Lactobacillales</taxon>
        <taxon>Enterococcaceae</taxon>
        <taxon>Enterococcus</taxon>
    </lineage>
</organism>
<evidence type="ECO:0000313" key="2">
    <source>
        <dbReference type="Proteomes" id="UP000782705"/>
    </source>
</evidence>
<accession>A0ABQ6Z259</accession>
<dbReference type="EMBL" id="MAEL01000014">
    <property type="protein sequence ID" value="KAF1305517.1"/>
    <property type="molecule type" value="Genomic_DNA"/>
</dbReference>
<keyword evidence="2" id="KW-1185">Reference proteome</keyword>
<gene>
    <name evidence="1" type="ORF">BAU17_07460</name>
</gene>
<protein>
    <submittedName>
        <fullName evidence="1">Uncharacterized protein</fullName>
    </submittedName>
</protein>
<dbReference type="Proteomes" id="UP000782705">
    <property type="component" value="Unassembled WGS sequence"/>
</dbReference>
<comment type="caution">
    <text evidence="1">The sequence shown here is derived from an EMBL/GenBank/DDBJ whole genome shotgun (WGS) entry which is preliminary data.</text>
</comment>